<name>A0A7I9UX58_9ACTN</name>
<sequence>MSVSKVFVARLVGLAVLGPDGESIGRVRDVVISIRLSGLPPRVLGLAVELTTRRRIFVPILRVTAIDPHKVTLTTGTVSLRRLHLRPGEALAVGQVLDTHVRITDPDLAELHGEDLTVVDLGIEQGRTRDWLVNRVAVRANRLRLARRGDVHVVDWGHVQGLTQTALNLPGQGVAAVLLQLDGMRPADAATVLRELPAKRREEIAAALDEERLADILQEMPSDDAQSLIAVMGTSRARNVLGAMEPDDVADLVGELPPGEAERLLSLMDPEESEPVRRLLTHSPDTAGGMMTPEPLIVTAATTVSEALARARDPEVTPAAASIVFVVRPPTQTPTGKYLGCVHLQVLLRNPPATLVGDLLDTDLGHLRPEDSVESVTRYFATYNLVCGPVVDEDGHLIGAVSVDDLLDEILPDDWRETEPEADEPLNLTAGGDR</sequence>
<keyword evidence="5" id="KW-1185">Reference proteome</keyword>
<dbReference type="InterPro" id="IPR000644">
    <property type="entry name" value="CBS_dom"/>
</dbReference>
<dbReference type="InterPro" id="IPR038076">
    <property type="entry name" value="MgtE_N_sf"/>
</dbReference>
<dbReference type="SMART" id="SM00924">
    <property type="entry name" value="MgtE_N"/>
    <property type="match status" value="1"/>
</dbReference>
<evidence type="ECO:0000256" key="2">
    <source>
        <dbReference type="SAM" id="MobiDB-lite"/>
    </source>
</evidence>
<dbReference type="RefSeq" id="WP_161926732.1">
    <property type="nucleotide sequence ID" value="NZ_BJOU01000001.1"/>
</dbReference>
<dbReference type="EMBL" id="BJOU01000001">
    <property type="protein sequence ID" value="GED97401.1"/>
    <property type="molecule type" value="Genomic_DNA"/>
</dbReference>
<gene>
    <name evidence="4" type="ORF">nbrc107697_14400</name>
</gene>
<dbReference type="CDD" id="cd04606">
    <property type="entry name" value="CBS_pair_Mg_transporter"/>
    <property type="match status" value="1"/>
</dbReference>
<organism evidence="4 5">
    <name type="scientific">Gordonia crocea</name>
    <dbReference type="NCBI Taxonomy" id="589162"/>
    <lineage>
        <taxon>Bacteria</taxon>
        <taxon>Bacillati</taxon>
        <taxon>Actinomycetota</taxon>
        <taxon>Actinomycetes</taxon>
        <taxon>Mycobacteriales</taxon>
        <taxon>Gordoniaceae</taxon>
        <taxon>Gordonia</taxon>
    </lineage>
</organism>
<evidence type="ECO:0000313" key="4">
    <source>
        <dbReference type="EMBL" id="GED97401.1"/>
    </source>
</evidence>
<dbReference type="PANTHER" id="PTHR43773">
    <property type="entry name" value="MAGNESIUM TRANSPORTER MGTE"/>
    <property type="match status" value="1"/>
</dbReference>
<dbReference type="Pfam" id="PF26205">
    <property type="entry name" value="SH3_actinomycetes"/>
    <property type="match status" value="1"/>
</dbReference>
<dbReference type="GO" id="GO:0015095">
    <property type="term" value="F:magnesium ion transmembrane transporter activity"/>
    <property type="evidence" value="ECO:0007669"/>
    <property type="project" value="InterPro"/>
</dbReference>
<evidence type="ECO:0000259" key="3">
    <source>
        <dbReference type="PROSITE" id="PS51371"/>
    </source>
</evidence>
<dbReference type="InterPro" id="IPR006668">
    <property type="entry name" value="Mg_transptr_MgtE_intracell_dom"/>
</dbReference>
<dbReference type="PROSITE" id="PS51371">
    <property type="entry name" value="CBS"/>
    <property type="match status" value="1"/>
</dbReference>
<dbReference type="GO" id="GO:0016020">
    <property type="term" value="C:membrane"/>
    <property type="evidence" value="ECO:0007669"/>
    <property type="project" value="InterPro"/>
</dbReference>
<dbReference type="InterPro" id="IPR006669">
    <property type="entry name" value="MgtE_transporter"/>
</dbReference>
<evidence type="ECO:0000256" key="1">
    <source>
        <dbReference type="PROSITE-ProRule" id="PRU00703"/>
    </source>
</evidence>
<dbReference type="AlphaFoldDB" id="A0A7I9UX58"/>
<dbReference type="Pfam" id="PF00571">
    <property type="entry name" value="CBS"/>
    <property type="match status" value="1"/>
</dbReference>
<dbReference type="Pfam" id="PF03448">
    <property type="entry name" value="MgtE_N"/>
    <property type="match status" value="1"/>
</dbReference>
<accession>A0A7I9UX58</accession>
<dbReference type="SUPFAM" id="SSF54631">
    <property type="entry name" value="CBS-domain pair"/>
    <property type="match status" value="1"/>
</dbReference>
<dbReference type="Gene3D" id="3.10.580.10">
    <property type="entry name" value="CBS-domain"/>
    <property type="match status" value="1"/>
</dbReference>
<dbReference type="OrthoDB" id="9764830at2"/>
<dbReference type="PANTHER" id="PTHR43773:SF1">
    <property type="entry name" value="MAGNESIUM TRANSPORTER MGTE"/>
    <property type="match status" value="1"/>
</dbReference>
<dbReference type="InterPro" id="IPR058838">
    <property type="entry name" value="SH3_actinomycetes"/>
</dbReference>
<reference evidence="5" key="1">
    <citation type="submission" date="2019-06" db="EMBL/GenBank/DDBJ databases">
        <title>Gordonia isolated from sludge of a wastewater treatment plant.</title>
        <authorList>
            <person name="Tamura T."/>
            <person name="Aoyama K."/>
            <person name="Kang Y."/>
            <person name="Saito S."/>
            <person name="Akiyama N."/>
            <person name="Yazawa K."/>
            <person name="Gonoi T."/>
            <person name="Mikami Y."/>
        </authorList>
    </citation>
    <scope>NUCLEOTIDE SEQUENCE [LARGE SCALE GENOMIC DNA]</scope>
    <source>
        <strain evidence="5">NBRC 107697</strain>
    </source>
</reference>
<dbReference type="InterPro" id="IPR011033">
    <property type="entry name" value="PRC_barrel-like_sf"/>
</dbReference>
<proteinExistence type="predicted"/>
<comment type="caution">
    <text evidence="4">The sequence shown here is derived from an EMBL/GenBank/DDBJ whole genome shotgun (WGS) entry which is preliminary data.</text>
</comment>
<dbReference type="SUPFAM" id="SSF50346">
    <property type="entry name" value="PRC-barrel domain"/>
    <property type="match status" value="1"/>
</dbReference>
<keyword evidence="1" id="KW-0129">CBS domain</keyword>
<protein>
    <recommendedName>
        <fullName evidence="3">CBS domain-containing protein</fullName>
    </recommendedName>
</protein>
<dbReference type="InterPro" id="IPR046342">
    <property type="entry name" value="CBS_dom_sf"/>
</dbReference>
<feature type="domain" description="CBS" evidence="3">
    <location>
        <begin position="360"/>
        <end position="418"/>
    </location>
</feature>
<evidence type="ECO:0000313" key="5">
    <source>
        <dbReference type="Proteomes" id="UP000444980"/>
    </source>
</evidence>
<dbReference type="Gene3D" id="1.25.60.10">
    <property type="entry name" value="MgtE N-terminal domain-like"/>
    <property type="match status" value="1"/>
</dbReference>
<feature type="region of interest" description="Disordered" evidence="2">
    <location>
        <begin position="415"/>
        <end position="434"/>
    </location>
</feature>
<dbReference type="SUPFAM" id="SSF158791">
    <property type="entry name" value="MgtE N-terminal domain-like"/>
    <property type="match status" value="1"/>
</dbReference>
<dbReference type="Proteomes" id="UP000444980">
    <property type="component" value="Unassembled WGS sequence"/>
</dbReference>